<dbReference type="CDD" id="cd06583">
    <property type="entry name" value="PGRP"/>
    <property type="match status" value="1"/>
</dbReference>
<feature type="chain" id="PRO_5043459585" evidence="2">
    <location>
        <begin position="24"/>
        <end position="262"/>
    </location>
</feature>
<dbReference type="GO" id="GO:0008270">
    <property type="term" value="F:zinc ion binding"/>
    <property type="evidence" value="ECO:0007669"/>
    <property type="project" value="InterPro"/>
</dbReference>
<name>A0AAU8J6J1_9ACTN</name>
<sequence length="262" mass="27479">MRRVLCCLPGGLALGLLVLCAVGADRTGPAPPPRAEAGAVMPAAALPVRARAGAGGAHTSAAPRIVPRDRWLARADTYRRDPVRYGDRVEAVFIHHTDSPNGYDCADTPRIIRYLYAGQAGGRAWDDIGYNFLVDRCGTVYEGRAGGADRPVVGAHTQGFNQNTAGIAAIGTFTEGTPVPRAMTDAIAAVAAWKLGLSGVDPRSTAHLVSSNSHSRFPAGSTADFLAVSGHRDGYETFCPGLALMAELPAIREHAARLQGRA</sequence>
<dbReference type="GO" id="GO:0009253">
    <property type="term" value="P:peptidoglycan catabolic process"/>
    <property type="evidence" value="ECO:0007669"/>
    <property type="project" value="InterPro"/>
</dbReference>
<gene>
    <name evidence="5" type="ORF">ABII15_11225</name>
</gene>
<dbReference type="EMBL" id="CP159534">
    <property type="protein sequence ID" value="XCJ75593.1"/>
    <property type="molecule type" value="Genomic_DNA"/>
</dbReference>
<dbReference type="SMART" id="SM00644">
    <property type="entry name" value="Ami_2"/>
    <property type="match status" value="1"/>
</dbReference>
<dbReference type="InterPro" id="IPR015510">
    <property type="entry name" value="PGRP"/>
</dbReference>
<dbReference type="KEGG" id="stac:ABII15_11225"/>
<dbReference type="SMART" id="SM00701">
    <property type="entry name" value="PGRP"/>
    <property type="match status" value="1"/>
</dbReference>
<dbReference type="PANTHER" id="PTHR11022:SF41">
    <property type="entry name" value="PEPTIDOGLYCAN-RECOGNITION PROTEIN LC-RELATED"/>
    <property type="match status" value="1"/>
</dbReference>
<dbReference type="InterPro" id="IPR036505">
    <property type="entry name" value="Amidase/PGRP_sf"/>
</dbReference>
<feature type="signal peptide" evidence="2">
    <location>
        <begin position="1"/>
        <end position="23"/>
    </location>
</feature>
<comment type="similarity">
    <text evidence="1">Belongs to the N-acetylmuramoyl-L-alanine amidase 2 family.</text>
</comment>
<proteinExistence type="inferred from homology"/>
<accession>A0AAU8J6J1</accession>
<evidence type="ECO:0000259" key="4">
    <source>
        <dbReference type="SMART" id="SM00701"/>
    </source>
</evidence>
<dbReference type="SUPFAM" id="SSF55846">
    <property type="entry name" value="N-acetylmuramoyl-L-alanine amidase-like"/>
    <property type="match status" value="1"/>
</dbReference>
<dbReference type="Gene3D" id="3.40.80.10">
    <property type="entry name" value="Peptidoglycan recognition protein-like"/>
    <property type="match status" value="1"/>
</dbReference>
<keyword evidence="2" id="KW-0732">Signal</keyword>
<organism evidence="5">
    <name type="scientific">Streptomyces tabacisoli</name>
    <dbReference type="NCBI Taxonomy" id="3156398"/>
    <lineage>
        <taxon>Bacteria</taxon>
        <taxon>Bacillati</taxon>
        <taxon>Actinomycetota</taxon>
        <taxon>Actinomycetes</taxon>
        <taxon>Kitasatosporales</taxon>
        <taxon>Streptomycetaceae</taxon>
        <taxon>Streptomyces</taxon>
    </lineage>
</organism>
<dbReference type="InterPro" id="IPR002502">
    <property type="entry name" value="Amidase_domain"/>
</dbReference>
<dbReference type="Pfam" id="PF01510">
    <property type="entry name" value="Amidase_2"/>
    <property type="match status" value="1"/>
</dbReference>
<dbReference type="InterPro" id="IPR006619">
    <property type="entry name" value="PGRP_domain_met/bac"/>
</dbReference>
<feature type="domain" description="N-acetylmuramoyl-L-alanine amidase" evidence="3">
    <location>
        <begin position="77"/>
        <end position="241"/>
    </location>
</feature>
<dbReference type="GO" id="GO:0008745">
    <property type="term" value="F:N-acetylmuramoyl-L-alanine amidase activity"/>
    <property type="evidence" value="ECO:0007669"/>
    <property type="project" value="InterPro"/>
</dbReference>
<protein>
    <submittedName>
        <fullName evidence="5">Peptidoglycan recognition protein</fullName>
    </submittedName>
</protein>
<evidence type="ECO:0000259" key="3">
    <source>
        <dbReference type="SMART" id="SM00644"/>
    </source>
</evidence>
<reference evidence="5" key="1">
    <citation type="submission" date="2024-06" db="EMBL/GenBank/DDBJ databases">
        <title>Streptomyces sp. strain HUAS MG91 genome sequences.</title>
        <authorList>
            <person name="Mo P."/>
        </authorList>
    </citation>
    <scope>NUCLEOTIDE SEQUENCE</scope>
    <source>
        <strain evidence="5">HUAS MG91</strain>
    </source>
</reference>
<evidence type="ECO:0000256" key="2">
    <source>
        <dbReference type="SAM" id="SignalP"/>
    </source>
</evidence>
<feature type="domain" description="Peptidoglycan recognition protein family" evidence="4">
    <location>
        <begin position="63"/>
        <end position="213"/>
    </location>
</feature>
<evidence type="ECO:0000256" key="1">
    <source>
        <dbReference type="ARBA" id="ARBA00007553"/>
    </source>
</evidence>
<dbReference type="AlphaFoldDB" id="A0AAU8J6J1"/>
<evidence type="ECO:0000313" key="5">
    <source>
        <dbReference type="EMBL" id="XCJ75593.1"/>
    </source>
</evidence>
<dbReference type="PANTHER" id="PTHR11022">
    <property type="entry name" value="PEPTIDOGLYCAN RECOGNITION PROTEIN"/>
    <property type="match status" value="1"/>
</dbReference>